<name>A0A914X0E5_9BILA</name>
<organism evidence="1 2">
    <name type="scientific">Plectus sambesii</name>
    <dbReference type="NCBI Taxonomy" id="2011161"/>
    <lineage>
        <taxon>Eukaryota</taxon>
        <taxon>Metazoa</taxon>
        <taxon>Ecdysozoa</taxon>
        <taxon>Nematoda</taxon>
        <taxon>Chromadorea</taxon>
        <taxon>Plectida</taxon>
        <taxon>Plectina</taxon>
        <taxon>Plectoidea</taxon>
        <taxon>Plectidae</taxon>
        <taxon>Plectus</taxon>
    </lineage>
</organism>
<keyword evidence="1" id="KW-1185">Reference proteome</keyword>
<reference evidence="2" key="1">
    <citation type="submission" date="2022-11" db="UniProtKB">
        <authorList>
            <consortium name="WormBaseParasite"/>
        </authorList>
    </citation>
    <scope>IDENTIFICATION</scope>
</reference>
<dbReference type="WBParaSite" id="PSAMB.scaffold6123size10143.g27982.t1">
    <property type="protein sequence ID" value="PSAMB.scaffold6123size10143.g27982.t1"/>
    <property type="gene ID" value="PSAMB.scaffold6123size10143.g27982"/>
</dbReference>
<dbReference type="AlphaFoldDB" id="A0A914X0E5"/>
<sequence>MKSQELQKLIFSKCPNGEGPAKIFQDVHDAAGLRTIKRWCKMIAGTGSIQLSTPPGRPRTAHSWGNIQKVKSWLQRKRHLSVQKLASELDISYGSIRRILKDDLLLRPYKKTIEPLLTDAHKDKRKNFFNWVRSNFRKEDTMRILFSDEKMFDIDGMYNSQNDIVWAANRAEFDADESGGKKQRRKFPTKVMVWLGACSKGVTPLVIFEKGTVDHARYIKEVLPMALRYGNKVYGNNWTYQQDGARPHTHQLSQEWFQDNFPSFLDKGRWPPNSPDLNPLDYCIWDELSFRSRFVTEPRPGVALNDLIDDHWDLEMDDTNVRAAAVEEASR</sequence>
<protein>
    <submittedName>
        <fullName evidence="2">Transposase</fullName>
    </submittedName>
</protein>
<dbReference type="Proteomes" id="UP000887566">
    <property type="component" value="Unplaced"/>
</dbReference>
<evidence type="ECO:0000313" key="1">
    <source>
        <dbReference type="Proteomes" id="UP000887566"/>
    </source>
</evidence>
<proteinExistence type="predicted"/>
<accession>A0A914X0E5</accession>
<dbReference type="InterPro" id="IPR036397">
    <property type="entry name" value="RNaseH_sf"/>
</dbReference>
<dbReference type="GO" id="GO:0003676">
    <property type="term" value="F:nucleic acid binding"/>
    <property type="evidence" value="ECO:0007669"/>
    <property type="project" value="InterPro"/>
</dbReference>
<dbReference type="PANTHER" id="PTHR46068:SF1">
    <property type="entry name" value="TRANSPOSASE IS30-LIKE HTH DOMAIN-CONTAINING PROTEIN"/>
    <property type="match status" value="1"/>
</dbReference>
<evidence type="ECO:0000313" key="2">
    <source>
        <dbReference type="WBParaSite" id="PSAMB.scaffold6123size10143.g27982.t1"/>
    </source>
</evidence>
<dbReference type="PANTHER" id="PTHR46068">
    <property type="entry name" value="PROTEIN CBG27172"/>
    <property type="match status" value="1"/>
</dbReference>
<dbReference type="Gene3D" id="3.30.420.10">
    <property type="entry name" value="Ribonuclease H-like superfamily/Ribonuclease H"/>
    <property type="match status" value="1"/>
</dbReference>